<dbReference type="EMBL" id="MCFH01000019">
    <property type="protein sequence ID" value="ORX51092.1"/>
    <property type="molecule type" value="Genomic_DNA"/>
</dbReference>
<sequence>MIMIMIMINVLSSSDKFHADCYSYNSMICKTHYLLRKAPFHVMWVGDYVLIDDRIERFTNSEEKLLGISISKGLEEFELNNDNLSSKPYYEKVKFIGENHDLWENIPFEEDPFEYFDYDTTNSVKYDGYLVNHTKKQAIDLKDYYEKSVSYKDEEEGLYRFLIDLIPPLTETGRGTEMALFYGCSADVTEELIGSWCGDLLQIVDDLPEDYKKLTCCFATAFERGIYYKTKYGLDDDNCILKNNNKDRYEVTRKKIHFFYLFV</sequence>
<dbReference type="AlphaFoldDB" id="A0A1Y1VCB3"/>
<proteinExistence type="predicted"/>
<dbReference type="Proteomes" id="UP000193719">
    <property type="component" value="Unassembled WGS sequence"/>
</dbReference>
<evidence type="ECO:0000313" key="1">
    <source>
        <dbReference type="EMBL" id="ORX51092.1"/>
    </source>
</evidence>
<reference evidence="1 2" key="2">
    <citation type="submission" date="2016-08" db="EMBL/GenBank/DDBJ databases">
        <title>Pervasive Adenine N6-methylation of Active Genes in Fungi.</title>
        <authorList>
            <consortium name="DOE Joint Genome Institute"/>
            <person name="Mondo S.J."/>
            <person name="Dannebaum R.O."/>
            <person name="Kuo R.C."/>
            <person name="Labutti K."/>
            <person name="Haridas S."/>
            <person name="Kuo A."/>
            <person name="Salamov A."/>
            <person name="Ahrendt S.R."/>
            <person name="Lipzen A."/>
            <person name="Sullivan W."/>
            <person name="Andreopoulos W.B."/>
            <person name="Clum A."/>
            <person name="Lindquist E."/>
            <person name="Daum C."/>
            <person name="Ramamoorthy G.K."/>
            <person name="Gryganskyi A."/>
            <person name="Culley D."/>
            <person name="Magnuson J.K."/>
            <person name="James T.Y."/>
            <person name="O'Malley M.A."/>
            <person name="Stajich J.E."/>
            <person name="Spatafora J.W."/>
            <person name="Visel A."/>
            <person name="Grigoriev I.V."/>
        </authorList>
    </citation>
    <scope>NUCLEOTIDE SEQUENCE [LARGE SCALE GENOMIC DNA]</scope>
    <source>
        <strain evidence="2">finn</strain>
    </source>
</reference>
<organism evidence="1 2">
    <name type="scientific">Piromyces finnis</name>
    <dbReference type="NCBI Taxonomy" id="1754191"/>
    <lineage>
        <taxon>Eukaryota</taxon>
        <taxon>Fungi</taxon>
        <taxon>Fungi incertae sedis</taxon>
        <taxon>Chytridiomycota</taxon>
        <taxon>Chytridiomycota incertae sedis</taxon>
        <taxon>Neocallimastigomycetes</taxon>
        <taxon>Neocallimastigales</taxon>
        <taxon>Neocallimastigaceae</taxon>
        <taxon>Piromyces</taxon>
    </lineage>
</organism>
<dbReference type="OrthoDB" id="10469123at2759"/>
<protein>
    <submittedName>
        <fullName evidence="1">Uncharacterized protein</fullName>
    </submittedName>
</protein>
<evidence type="ECO:0000313" key="2">
    <source>
        <dbReference type="Proteomes" id="UP000193719"/>
    </source>
</evidence>
<reference evidence="1 2" key="1">
    <citation type="submission" date="2016-08" db="EMBL/GenBank/DDBJ databases">
        <title>Genomes of anaerobic fungi encode conserved fungal cellulosomes for biomass hydrolysis.</title>
        <authorList>
            <consortium name="DOE Joint Genome Institute"/>
            <person name="Haitjema C.H."/>
            <person name="Gilmore S.P."/>
            <person name="Henske J.K."/>
            <person name="Solomon K.V."/>
            <person name="De Groot R."/>
            <person name="Kuo A."/>
            <person name="Mondo S.J."/>
            <person name="Salamov A.A."/>
            <person name="Labutti K."/>
            <person name="Zhao Z."/>
            <person name="Chiniquy J."/>
            <person name="Barry K."/>
            <person name="Brewer H.M."/>
            <person name="Purvine S.O."/>
            <person name="Wright A.T."/>
            <person name="Boxma B."/>
            <person name="Van Alen T."/>
            <person name="Hackstein J.H."/>
            <person name="Baker S.E."/>
            <person name="Grigoriev I.V."/>
            <person name="O'Malley M.A."/>
        </authorList>
    </citation>
    <scope>NUCLEOTIDE SEQUENCE [LARGE SCALE GENOMIC DNA]</scope>
    <source>
        <strain evidence="2">finn</strain>
    </source>
</reference>
<name>A0A1Y1VCB3_9FUNG</name>
<keyword evidence="2" id="KW-1185">Reference proteome</keyword>
<gene>
    <name evidence="1" type="ORF">BCR36DRAFT_397293</name>
</gene>
<accession>A0A1Y1VCB3</accession>
<comment type="caution">
    <text evidence="1">The sequence shown here is derived from an EMBL/GenBank/DDBJ whole genome shotgun (WGS) entry which is preliminary data.</text>
</comment>